<accession>A0ABV7JYT7</accession>
<keyword evidence="4" id="KW-1185">Reference proteome</keyword>
<protein>
    <submittedName>
        <fullName evidence="3">Uncharacterized protein</fullName>
    </submittedName>
</protein>
<feature type="coiled-coil region" evidence="1">
    <location>
        <begin position="20"/>
        <end position="47"/>
    </location>
</feature>
<evidence type="ECO:0000256" key="2">
    <source>
        <dbReference type="SAM" id="MobiDB-lite"/>
    </source>
</evidence>
<feature type="region of interest" description="Disordered" evidence="2">
    <location>
        <begin position="1"/>
        <end position="20"/>
    </location>
</feature>
<dbReference type="RefSeq" id="WP_164464534.1">
    <property type="nucleotide sequence ID" value="NZ_JBHRSX010000021.1"/>
</dbReference>
<organism evidence="3 4">
    <name type="scientific">Alteromonas oceani</name>
    <dbReference type="NCBI Taxonomy" id="2071609"/>
    <lineage>
        <taxon>Bacteria</taxon>
        <taxon>Pseudomonadati</taxon>
        <taxon>Pseudomonadota</taxon>
        <taxon>Gammaproteobacteria</taxon>
        <taxon>Alteromonadales</taxon>
        <taxon>Alteromonadaceae</taxon>
        <taxon>Alteromonas/Salinimonas group</taxon>
        <taxon>Alteromonas</taxon>
    </lineage>
</organism>
<evidence type="ECO:0000313" key="3">
    <source>
        <dbReference type="EMBL" id="MFC3202255.1"/>
    </source>
</evidence>
<dbReference type="EMBL" id="JBHRSX010000021">
    <property type="protein sequence ID" value="MFC3202255.1"/>
    <property type="molecule type" value="Genomic_DNA"/>
</dbReference>
<evidence type="ECO:0000256" key="1">
    <source>
        <dbReference type="SAM" id="Coils"/>
    </source>
</evidence>
<sequence length="49" mass="5812">MSQQDSNALNTSRDDNAIQDRSIVEELADAKKEINDLKMQIMWMERHYE</sequence>
<gene>
    <name evidence="3" type="ORF">ACFOEW_10545</name>
</gene>
<name>A0ABV7JYT7_9ALTE</name>
<keyword evidence="1" id="KW-0175">Coiled coil</keyword>
<evidence type="ECO:0000313" key="4">
    <source>
        <dbReference type="Proteomes" id="UP001595477"/>
    </source>
</evidence>
<proteinExistence type="predicted"/>
<dbReference type="Proteomes" id="UP001595477">
    <property type="component" value="Unassembled WGS sequence"/>
</dbReference>
<comment type="caution">
    <text evidence="3">The sequence shown here is derived from an EMBL/GenBank/DDBJ whole genome shotgun (WGS) entry which is preliminary data.</text>
</comment>
<reference evidence="4" key="1">
    <citation type="journal article" date="2019" name="Int. J. Syst. Evol. Microbiol.">
        <title>The Global Catalogue of Microorganisms (GCM) 10K type strain sequencing project: providing services to taxonomists for standard genome sequencing and annotation.</title>
        <authorList>
            <consortium name="The Broad Institute Genomics Platform"/>
            <consortium name="The Broad Institute Genome Sequencing Center for Infectious Disease"/>
            <person name="Wu L."/>
            <person name="Ma J."/>
        </authorList>
    </citation>
    <scope>NUCLEOTIDE SEQUENCE [LARGE SCALE GENOMIC DNA]</scope>
    <source>
        <strain evidence="4">KCTC 52449</strain>
    </source>
</reference>
<feature type="compositionally biased region" description="Polar residues" evidence="2">
    <location>
        <begin position="1"/>
        <end position="11"/>
    </location>
</feature>